<name>A0A7X0EYF4_9ACTN</name>
<dbReference type="Proteomes" id="UP000583800">
    <property type="component" value="Unassembled WGS sequence"/>
</dbReference>
<sequence>MRKSHVAGLIVTCGLVAIIVHQWPEIHRYMKMKRM</sequence>
<feature type="transmembrane region" description="Helical" evidence="1">
    <location>
        <begin position="6"/>
        <end position="24"/>
    </location>
</feature>
<evidence type="ECO:0000256" key="1">
    <source>
        <dbReference type="SAM" id="Phobius"/>
    </source>
</evidence>
<dbReference type="InterPro" id="IPR054188">
    <property type="entry name" value="DUF6893"/>
</dbReference>
<keyword evidence="1" id="KW-1133">Transmembrane helix</keyword>
<dbReference type="RefSeq" id="WP_376774154.1">
    <property type="nucleotide sequence ID" value="NZ_JACHJB010000002.1"/>
</dbReference>
<dbReference type="EMBL" id="JACHJB010000002">
    <property type="protein sequence ID" value="MBB6348633.1"/>
    <property type="molecule type" value="Genomic_DNA"/>
</dbReference>
<reference evidence="2 3" key="1">
    <citation type="submission" date="2020-08" db="EMBL/GenBank/DDBJ databases">
        <title>Sequencing the genomes of 1000 actinobacteria strains.</title>
        <authorList>
            <person name="Klenk H.-P."/>
        </authorList>
    </citation>
    <scope>NUCLEOTIDE SEQUENCE [LARGE SCALE GENOMIC DNA]</scope>
    <source>
        <strain evidence="2 3">DSM 45913</strain>
    </source>
</reference>
<evidence type="ECO:0000313" key="3">
    <source>
        <dbReference type="Proteomes" id="UP000583800"/>
    </source>
</evidence>
<accession>A0A7X0EYF4</accession>
<evidence type="ECO:0000313" key="2">
    <source>
        <dbReference type="EMBL" id="MBB6348633.1"/>
    </source>
</evidence>
<comment type="caution">
    <text evidence="2">The sequence shown here is derived from an EMBL/GenBank/DDBJ whole genome shotgun (WGS) entry which is preliminary data.</text>
</comment>
<keyword evidence="3" id="KW-1185">Reference proteome</keyword>
<organism evidence="2 3">
    <name type="scientific">Nonomuraea muscovyensis</name>
    <dbReference type="NCBI Taxonomy" id="1124761"/>
    <lineage>
        <taxon>Bacteria</taxon>
        <taxon>Bacillati</taxon>
        <taxon>Actinomycetota</taxon>
        <taxon>Actinomycetes</taxon>
        <taxon>Streptosporangiales</taxon>
        <taxon>Streptosporangiaceae</taxon>
        <taxon>Nonomuraea</taxon>
    </lineage>
</organism>
<proteinExistence type="predicted"/>
<protein>
    <submittedName>
        <fullName evidence="2">Uncharacterized protein</fullName>
    </submittedName>
</protein>
<keyword evidence="1" id="KW-0472">Membrane</keyword>
<keyword evidence="1" id="KW-0812">Transmembrane</keyword>
<dbReference type="AlphaFoldDB" id="A0A7X0EYF4"/>
<dbReference type="Pfam" id="PF21833">
    <property type="entry name" value="DUF6893"/>
    <property type="match status" value="1"/>
</dbReference>
<gene>
    <name evidence="2" type="ORF">FHU36_005178</name>
</gene>